<evidence type="ECO:0000256" key="8">
    <source>
        <dbReference type="ARBA" id="ARBA00022827"/>
    </source>
</evidence>
<evidence type="ECO:0000256" key="5">
    <source>
        <dbReference type="ARBA" id="ARBA00022679"/>
    </source>
</evidence>
<accession>S7RH86</accession>
<evidence type="ECO:0000256" key="1">
    <source>
        <dbReference type="ARBA" id="ARBA00004726"/>
    </source>
</evidence>
<feature type="compositionally biased region" description="Low complexity" evidence="13">
    <location>
        <begin position="267"/>
        <end position="282"/>
    </location>
</feature>
<dbReference type="GO" id="GO:0003919">
    <property type="term" value="F:FMN adenylyltransferase activity"/>
    <property type="evidence" value="ECO:0007669"/>
    <property type="project" value="UniProtKB-EC"/>
</dbReference>
<evidence type="ECO:0000256" key="12">
    <source>
        <dbReference type="ARBA" id="ARBA00049494"/>
    </source>
</evidence>
<dbReference type="OrthoDB" id="270728at2759"/>
<keyword evidence="3" id="KW-0285">Flavoprotein</keyword>
<dbReference type="KEGG" id="gtr:GLOTRDRAFT_80947"/>
<comment type="pathway">
    <text evidence="1">Cofactor biosynthesis; FAD biosynthesis; FAD from FMN: step 1/1.</text>
</comment>
<dbReference type="GO" id="GO:0006747">
    <property type="term" value="P:FAD biosynthetic process"/>
    <property type="evidence" value="ECO:0007669"/>
    <property type="project" value="TreeGrafter"/>
</dbReference>
<feature type="compositionally biased region" description="Pro residues" evidence="13">
    <location>
        <begin position="257"/>
        <end position="266"/>
    </location>
</feature>
<dbReference type="InterPro" id="IPR002500">
    <property type="entry name" value="PAPS_reduct_dom"/>
</dbReference>
<evidence type="ECO:0000256" key="10">
    <source>
        <dbReference type="ARBA" id="ARBA00031145"/>
    </source>
</evidence>
<evidence type="ECO:0000256" key="3">
    <source>
        <dbReference type="ARBA" id="ARBA00022630"/>
    </source>
</evidence>
<dbReference type="RefSeq" id="XP_007869812.1">
    <property type="nucleotide sequence ID" value="XM_007871621.1"/>
</dbReference>
<protein>
    <recommendedName>
        <fullName evidence="2">FAD synthase</fullName>
        <ecNumber evidence="2">2.7.7.2</ecNumber>
    </recommendedName>
    <alternativeName>
        <fullName evidence="10">FAD pyrophosphorylase</fullName>
    </alternativeName>
    <alternativeName>
        <fullName evidence="11">FMN adenylyltransferase</fullName>
    </alternativeName>
</protein>
<feature type="domain" description="Phosphoadenosine phosphosulphate reductase" evidence="14">
    <location>
        <begin position="43"/>
        <end position="229"/>
    </location>
</feature>
<dbReference type="GO" id="GO:0016787">
    <property type="term" value="F:hydrolase activity"/>
    <property type="evidence" value="ECO:0007669"/>
    <property type="project" value="UniProtKB-KW"/>
</dbReference>
<dbReference type="GO" id="GO:0005524">
    <property type="term" value="F:ATP binding"/>
    <property type="evidence" value="ECO:0007669"/>
    <property type="project" value="UniProtKB-KW"/>
</dbReference>
<dbReference type="InterPro" id="IPR014729">
    <property type="entry name" value="Rossmann-like_a/b/a_fold"/>
</dbReference>
<gene>
    <name evidence="15" type="ORF">GLOTRDRAFT_80947</name>
</gene>
<evidence type="ECO:0000256" key="6">
    <source>
        <dbReference type="ARBA" id="ARBA00022695"/>
    </source>
</evidence>
<dbReference type="GeneID" id="19309029"/>
<comment type="catalytic activity">
    <reaction evidence="12">
        <text>FMN + ATP + H(+) = FAD + diphosphate</text>
        <dbReference type="Rhea" id="RHEA:17237"/>
        <dbReference type="ChEBI" id="CHEBI:15378"/>
        <dbReference type="ChEBI" id="CHEBI:30616"/>
        <dbReference type="ChEBI" id="CHEBI:33019"/>
        <dbReference type="ChEBI" id="CHEBI:57692"/>
        <dbReference type="ChEBI" id="CHEBI:58210"/>
        <dbReference type="EC" id="2.7.7.2"/>
    </reaction>
</comment>
<evidence type="ECO:0000313" key="15">
    <source>
        <dbReference type="EMBL" id="EPQ51939.1"/>
    </source>
</evidence>
<dbReference type="EC" id="2.7.7.2" evidence="2"/>
<dbReference type="PANTHER" id="PTHR23293">
    <property type="entry name" value="FAD SYNTHETASE-RELATED FMN ADENYLYLTRANSFERASE"/>
    <property type="match status" value="1"/>
</dbReference>
<proteinExistence type="predicted"/>
<dbReference type="CDD" id="cd23948">
    <property type="entry name" value="FAD_synthase"/>
    <property type="match status" value="1"/>
</dbReference>
<name>S7RH86_GLOTA</name>
<keyword evidence="6" id="KW-0548">Nucleotidyltransferase</keyword>
<keyword evidence="15" id="KW-0378">Hydrolase</keyword>
<dbReference type="eggNOG" id="KOG2644">
    <property type="taxonomic scope" value="Eukaryota"/>
</dbReference>
<sequence length="312" mass="34408">MQSRDIAKEVYDLAASSSAVAPRVKEALKVIEDTLDDYGEDHVSISFNGGKDCTVLLHLYVGVLARRLSSRPSRIRAVYIPLPSPFSALEAFIDETARAYGLDLYRCEPPAEQPVESVPKTAANTPAVERGDPVQRQKGGEGMRHALQLYKDRFPYIEAILVGTRKGDPHGATLQYRNPCDPGWPSFERVHPIINWSYNDVWVFLRALKVPYCSLYDEGYTSIGSTYNTFPNPALRIQPSPSPLARCPNTPRSSRSPPTPRPPASPTRPSSMAASSRSPSTRARLRYRPAYELVDGALERAGRASAVTAPLP</sequence>
<dbReference type="Proteomes" id="UP000030669">
    <property type="component" value="Unassembled WGS sequence"/>
</dbReference>
<dbReference type="HOGENOM" id="CLU_056971_1_0_1"/>
<dbReference type="Gene3D" id="3.40.50.620">
    <property type="entry name" value="HUPs"/>
    <property type="match status" value="1"/>
</dbReference>
<reference evidence="15 16" key="1">
    <citation type="journal article" date="2012" name="Science">
        <title>The Paleozoic origin of enzymatic lignin decomposition reconstructed from 31 fungal genomes.</title>
        <authorList>
            <person name="Floudas D."/>
            <person name="Binder M."/>
            <person name="Riley R."/>
            <person name="Barry K."/>
            <person name="Blanchette R.A."/>
            <person name="Henrissat B."/>
            <person name="Martinez A.T."/>
            <person name="Otillar R."/>
            <person name="Spatafora J.W."/>
            <person name="Yadav J.S."/>
            <person name="Aerts A."/>
            <person name="Benoit I."/>
            <person name="Boyd A."/>
            <person name="Carlson A."/>
            <person name="Copeland A."/>
            <person name="Coutinho P.M."/>
            <person name="de Vries R.P."/>
            <person name="Ferreira P."/>
            <person name="Findley K."/>
            <person name="Foster B."/>
            <person name="Gaskell J."/>
            <person name="Glotzer D."/>
            <person name="Gorecki P."/>
            <person name="Heitman J."/>
            <person name="Hesse C."/>
            <person name="Hori C."/>
            <person name="Igarashi K."/>
            <person name="Jurgens J.A."/>
            <person name="Kallen N."/>
            <person name="Kersten P."/>
            <person name="Kohler A."/>
            <person name="Kuees U."/>
            <person name="Kumar T.K.A."/>
            <person name="Kuo A."/>
            <person name="LaButti K."/>
            <person name="Larrondo L.F."/>
            <person name="Lindquist E."/>
            <person name="Ling A."/>
            <person name="Lombard V."/>
            <person name="Lucas S."/>
            <person name="Lundell T."/>
            <person name="Martin R."/>
            <person name="McLaughlin D.J."/>
            <person name="Morgenstern I."/>
            <person name="Morin E."/>
            <person name="Murat C."/>
            <person name="Nagy L.G."/>
            <person name="Nolan M."/>
            <person name="Ohm R.A."/>
            <person name="Patyshakuliyeva A."/>
            <person name="Rokas A."/>
            <person name="Ruiz-Duenas F.J."/>
            <person name="Sabat G."/>
            <person name="Salamov A."/>
            <person name="Samejima M."/>
            <person name="Schmutz J."/>
            <person name="Slot J.C."/>
            <person name="St John F."/>
            <person name="Stenlid J."/>
            <person name="Sun H."/>
            <person name="Sun S."/>
            <person name="Syed K."/>
            <person name="Tsang A."/>
            <person name="Wiebenga A."/>
            <person name="Young D."/>
            <person name="Pisabarro A."/>
            <person name="Eastwood D.C."/>
            <person name="Martin F."/>
            <person name="Cullen D."/>
            <person name="Grigoriev I.V."/>
            <person name="Hibbett D.S."/>
        </authorList>
    </citation>
    <scope>NUCLEOTIDE SEQUENCE [LARGE SCALE GENOMIC DNA]</scope>
    <source>
        <strain evidence="15 16">ATCC 11539</strain>
    </source>
</reference>
<evidence type="ECO:0000256" key="11">
    <source>
        <dbReference type="ARBA" id="ARBA00031871"/>
    </source>
</evidence>
<evidence type="ECO:0000256" key="2">
    <source>
        <dbReference type="ARBA" id="ARBA00012393"/>
    </source>
</evidence>
<evidence type="ECO:0000256" key="9">
    <source>
        <dbReference type="ARBA" id="ARBA00022840"/>
    </source>
</evidence>
<evidence type="ECO:0000259" key="14">
    <source>
        <dbReference type="Pfam" id="PF01507"/>
    </source>
</evidence>
<dbReference type="SUPFAM" id="SSF52402">
    <property type="entry name" value="Adenine nucleotide alpha hydrolases-like"/>
    <property type="match status" value="1"/>
</dbReference>
<evidence type="ECO:0000313" key="16">
    <source>
        <dbReference type="Proteomes" id="UP000030669"/>
    </source>
</evidence>
<dbReference type="Pfam" id="PF01507">
    <property type="entry name" value="PAPS_reduct"/>
    <property type="match status" value="1"/>
</dbReference>
<evidence type="ECO:0000256" key="13">
    <source>
        <dbReference type="SAM" id="MobiDB-lite"/>
    </source>
</evidence>
<organism evidence="15 16">
    <name type="scientific">Gloeophyllum trabeum (strain ATCC 11539 / FP-39264 / Madison 617)</name>
    <name type="common">Brown rot fungus</name>
    <dbReference type="NCBI Taxonomy" id="670483"/>
    <lineage>
        <taxon>Eukaryota</taxon>
        <taxon>Fungi</taxon>
        <taxon>Dikarya</taxon>
        <taxon>Basidiomycota</taxon>
        <taxon>Agaricomycotina</taxon>
        <taxon>Agaricomycetes</taxon>
        <taxon>Gloeophyllales</taxon>
        <taxon>Gloeophyllaceae</taxon>
        <taxon>Gloeophyllum</taxon>
    </lineage>
</organism>
<evidence type="ECO:0000256" key="4">
    <source>
        <dbReference type="ARBA" id="ARBA00022643"/>
    </source>
</evidence>
<evidence type="ECO:0000256" key="7">
    <source>
        <dbReference type="ARBA" id="ARBA00022741"/>
    </source>
</evidence>
<keyword evidence="8" id="KW-0274">FAD</keyword>
<keyword evidence="16" id="KW-1185">Reference proteome</keyword>
<dbReference type="AlphaFoldDB" id="S7RH86"/>
<keyword evidence="9" id="KW-0067">ATP-binding</keyword>
<keyword evidence="5" id="KW-0808">Transferase</keyword>
<dbReference type="OMA" id="EEFVQWS"/>
<feature type="region of interest" description="Disordered" evidence="13">
    <location>
        <begin position="234"/>
        <end position="285"/>
    </location>
</feature>
<dbReference type="STRING" id="670483.S7RH86"/>
<keyword evidence="7" id="KW-0547">Nucleotide-binding</keyword>
<dbReference type="PANTHER" id="PTHR23293:SF9">
    <property type="entry name" value="FAD SYNTHASE"/>
    <property type="match status" value="1"/>
</dbReference>
<dbReference type="EMBL" id="KB469309">
    <property type="protein sequence ID" value="EPQ51939.1"/>
    <property type="molecule type" value="Genomic_DNA"/>
</dbReference>
<keyword evidence="4" id="KW-0288">FMN</keyword>